<keyword evidence="2" id="KW-0067">ATP-binding</keyword>
<dbReference type="CDD" id="cd02038">
    <property type="entry name" value="FlhG-like"/>
    <property type="match status" value="1"/>
</dbReference>
<dbReference type="PANTHER" id="PTHR43384">
    <property type="entry name" value="SEPTUM SITE-DETERMINING PROTEIN MIND HOMOLOG, CHLOROPLASTIC-RELATED"/>
    <property type="match status" value="1"/>
</dbReference>
<dbReference type="InterPro" id="IPR033875">
    <property type="entry name" value="FlhG"/>
</dbReference>
<keyword evidence="1" id="KW-0547">Nucleotide-binding</keyword>
<evidence type="ECO:0000256" key="2">
    <source>
        <dbReference type="ARBA" id="ARBA00022840"/>
    </source>
</evidence>
<dbReference type="RefSeq" id="WP_117151833.1">
    <property type="nucleotide sequence ID" value="NZ_BMLG01000001.1"/>
</dbReference>
<name>A0A917WQK2_9BACI</name>
<dbReference type="InterPro" id="IPR033756">
    <property type="entry name" value="YlxH/NBP35"/>
</dbReference>
<dbReference type="SUPFAM" id="SSF52540">
    <property type="entry name" value="P-loop containing nucleoside triphosphate hydrolases"/>
    <property type="match status" value="1"/>
</dbReference>
<dbReference type="Gene3D" id="3.40.50.300">
    <property type="entry name" value="P-loop containing nucleotide triphosphate hydrolases"/>
    <property type="match status" value="1"/>
</dbReference>
<dbReference type="Proteomes" id="UP000618460">
    <property type="component" value="Unassembled WGS sequence"/>
</dbReference>
<organism evidence="3 4">
    <name type="scientific">Paraliobacillus quinghaiensis</name>
    <dbReference type="NCBI Taxonomy" id="470815"/>
    <lineage>
        <taxon>Bacteria</taxon>
        <taxon>Bacillati</taxon>
        <taxon>Bacillota</taxon>
        <taxon>Bacilli</taxon>
        <taxon>Bacillales</taxon>
        <taxon>Bacillaceae</taxon>
        <taxon>Paraliobacillus</taxon>
    </lineage>
</organism>
<keyword evidence="4" id="KW-1185">Reference proteome</keyword>
<comment type="caution">
    <text evidence="3">The sequence shown here is derived from an EMBL/GenBank/DDBJ whole genome shotgun (WGS) entry which is preliminary data.</text>
</comment>
<gene>
    <name evidence="3" type="primary">ylxH</name>
    <name evidence="3" type="ORF">GCM10011351_04250</name>
</gene>
<dbReference type="InterPro" id="IPR025501">
    <property type="entry name" value="MinD_FleN"/>
</dbReference>
<dbReference type="EMBL" id="BMLG01000001">
    <property type="protein sequence ID" value="GGM21494.1"/>
    <property type="molecule type" value="Genomic_DNA"/>
</dbReference>
<protein>
    <submittedName>
        <fullName evidence="3">Flagellum site-determining protein YlxH</fullName>
    </submittedName>
</protein>
<dbReference type="Pfam" id="PF10609">
    <property type="entry name" value="ParA"/>
    <property type="match status" value="1"/>
</dbReference>
<reference evidence="3" key="2">
    <citation type="submission" date="2020-09" db="EMBL/GenBank/DDBJ databases">
        <authorList>
            <person name="Sun Q."/>
            <person name="Zhou Y."/>
        </authorList>
    </citation>
    <scope>NUCLEOTIDE SEQUENCE</scope>
    <source>
        <strain evidence="3">CGMCC 1.6333</strain>
    </source>
</reference>
<sequence length="287" mass="32415">MSDQAANLRKRLEQLHSKTQAKTIAVVSGKGGVGKSNFSLNFALNLSKQRKKVLLFDLDIGMGNIDILLGVQAKQTIVQMFDKQLSIHDIIETGPHSLSYIAAGSGLTDVFKMDESKFTYFLSELEELITQFDYIIFDMGAGASVDSLHYILAVDECIVVTTPEPTSMMDAYAMMKHICNQNQHMPFYLLVNFAENNRDGKQIIKRLQQVTHKFLDKEVLPLGILPNDKIVSKAVTSQIPFILFDPKARITLALEQIVSQYMNDTINLEKQVHSGFIRKLKRFVKER</sequence>
<evidence type="ECO:0000256" key="1">
    <source>
        <dbReference type="ARBA" id="ARBA00022741"/>
    </source>
</evidence>
<dbReference type="PANTHER" id="PTHR43384:SF4">
    <property type="entry name" value="CELLULOSE BIOSYNTHESIS PROTEIN BCSQ-RELATED"/>
    <property type="match status" value="1"/>
</dbReference>
<dbReference type="GO" id="GO:0005829">
    <property type="term" value="C:cytosol"/>
    <property type="evidence" value="ECO:0007669"/>
    <property type="project" value="TreeGrafter"/>
</dbReference>
<evidence type="ECO:0000313" key="4">
    <source>
        <dbReference type="Proteomes" id="UP000618460"/>
    </source>
</evidence>
<dbReference type="InterPro" id="IPR050625">
    <property type="entry name" value="ParA/MinD_ATPase"/>
</dbReference>
<dbReference type="InterPro" id="IPR027417">
    <property type="entry name" value="P-loop_NTPase"/>
</dbReference>
<evidence type="ECO:0000313" key="3">
    <source>
        <dbReference type="EMBL" id="GGM21494.1"/>
    </source>
</evidence>
<dbReference type="GO" id="GO:0005524">
    <property type="term" value="F:ATP binding"/>
    <property type="evidence" value="ECO:0007669"/>
    <property type="project" value="UniProtKB-KW"/>
</dbReference>
<dbReference type="GO" id="GO:0009898">
    <property type="term" value="C:cytoplasmic side of plasma membrane"/>
    <property type="evidence" value="ECO:0007669"/>
    <property type="project" value="TreeGrafter"/>
</dbReference>
<proteinExistence type="predicted"/>
<dbReference type="GO" id="GO:0051782">
    <property type="term" value="P:negative regulation of cell division"/>
    <property type="evidence" value="ECO:0007669"/>
    <property type="project" value="TreeGrafter"/>
</dbReference>
<reference evidence="3" key="1">
    <citation type="journal article" date="2014" name="Int. J. Syst. Evol. Microbiol.">
        <title>Complete genome sequence of Corynebacterium casei LMG S-19264T (=DSM 44701T), isolated from a smear-ripened cheese.</title>
        <authorList>
            <consortium name="US DOE Joint Genome Institute (JGI-PGF)"/>
            <person name="Walter F."/>
            <person name="Albersmeier A."/>
            <person name="Kalinowski J."/>
            <person name="Ruckert C."/>
        </authorList>
    </citation>
    <scope>NUCLEOTIDE SEQUENCE</scope>
    <source>
        <strain evidence="3">CGMCC 1.6333</strain>
    </source>
</reference>
<dbReference type="PIRSF" id="PIRSF003092">
    <property type="entry name" value="MinD"/>
    <property type="match status" value="1"/>
</dbReference>
<dbReference type="AlphaFoldDB" id="A0A917WQK2"/>
<dbReference type="OrthoDB" id="9816297at2"/>
<dbReference type="GO" id="GO:0016887">
    <property type="term" value="F:ATP hydrolysis activity"/>
    <property type="evidence" value="ECO:0007669"/>
    <property type="project" value="TreeGrafter"/>
</dbReference>
<accession>A0A917WQK2</accession>